<sequence length="606" mass="66189">MTRPTKHHDRPMLAALALLALACAGQARSAGHAAAASPKPAASASSGAATVATVGGRKITDLDIRRAADALDDDPLHKSDPAAWRRMLLDRCVDRELLAEEAGRHGLDKDPAIAAQIADREFLTLNREMYLRVILPGVTPTPEQLREVRAEGLHRMVDISFIVLRDHDKGARRPLAQHIYEQAKAGARFDSLAKIYDDHPPTRATGGHFGWVLAKDLNPLAYDALRKAQVGEVIGVFTGAVGHEIYKIGGFRELSDDSLYSLVLLERKLNIARDYERSVLAKYHFAIDSTQIRSLVFAAGTETADSILASLGPDGTRSGQGARPALGILARCDGDSVTFPDMVRAMPATPRKGTRLRVRNAEDVHDLCARAVLRRLTVRDARDRGIDGDFETTRELRLSRAQILTQAMVERSSPAPDDAVLRAMVEARPDRYKRPRATVARVAMFARRDSAALADSAWAGAEMTDSLFQAWGLRTDPHAAPGSIYGGWYATMTLLDGDSDALARALADLPVAQLTPVVATERGWAVARIVSREEPRPLTFDEAAPRALREWREDAENKWVLQTLERLRAKTPVRVVPGRLAAVKLARATAASTSTSTSTTMRESSR</sequence>
<dbReference type="InterPro" id="IPR000297">
    <property type="entry name" value="PPIase_PpiC"/>
</dbReference>
<keyword evidence="1" id="KW-0697">Rotamase</keyword>
<dbReference type="SUPFAM" id="SSF54534">
    <property type="entry name" value="FKBP-like"/>
    <property type="match status" value="1"/>
</dbReference>
<dbReference type="PROSITE" id="PS51257">
    <property type="entry name" value="PROKAR_LIPOPROTEIN"/>
    <property type="match status" value="1"/>
</dbReference>
<dbReference type="PANTHER" id="PTHR47245">
    <property type="entry name" value="PEPTIDYLPROLYL ISOMERASE"/>
    <property type="match status" value="1"/>
</dbReference>
<dbReference type="GO" id="GO:0003755">
    <property type="term" value="F:peptidyl-prolyl cis-trans isomerase activity"/>
    <property type="evidence" value="ECO:0007669"/>
    <property type="project" value="UniProtKB-KW"/>
</dbReference>
<dbReference type="Gene3D" id="1.10.8.1040">
    <property type="match status" value="1"/>
</dbReference>
<feature type="signal peptide" evidence="2">
    <location>
        <begin position="1"/>
        <end position="29"/>
    </location>
</feature>
<dbReference type="InterPro" id="IPR027304">
    <property type="entry name" value="Trigger_fact/SurA_dom_sf"/>
</dbReference>
<dbReference type="EMBL" id="VBOZ01000036">
    <property type="protein sequence ID" value="TMQ62718.1"/>
    <property type="molecule type" value="Genomic_DNA"/>
</dbReference>
<dbReference type="InterPro" id="IPR050245">
    <property type="entry name" value="PrsA_foldase"/>
</dbReference>
<organism evidence="4 5">
    <name type="scientific">Eiseniibacteriota bacterium</name>
    <dbReference type="NCBI Taxonomy" id="2212470"/>
    <lineage>
        <taxon>Bacteria</taxon>
        <taxon>Candidatus Eiseniibacteriota</taxon>
    </lineage>
</organism>
<accession>A0A538TGH9</accession>
<evidence type="ECO:0000256" key="2">
    <source>
        <dbReference type="SAM" id="SignalP"/>
    </source>
</evidence>
<reference evidence="4 5" key="1">
    <citation type="journal article" date="2019" name="Nat. Microbiol.">
        <title>Mediterranean grassland soil C-N compound turnover is dependent on rainfall and depth, and is mediated by genomically divergent microorganisms.</title>
        <authorList>
            <person name="Diamond S."/>
            <person name="Andeer P.F."/>
            <person name="Li Z."/>
            <person name="Crits-Christoph A."/>
            <person name="Burstein D."/>
            <person name="Anantharaman K."/>
            <person name="Lane K.R."/>
            <person name="Thomas B.C."/>
            <person name="Pan C."/>
            <person name="Northen T.R."/>
            <person name="Banfield J.F."/>
        </authorList>
    </citation>
    <scope>NUCLEOTIDE SEQUENCE [LARGE SCALE GENOMIC DNA]</scope>
    <source>
        <strain evidence="4">WS_9</strain>
    </source>
</reference>
<dbReference type="Pfam" id="PF13145">
    <property type="entry name" value="Rotamase_2"/>
    <property type="match status" value="1"/>
</dbReference>
<dbReference type="PROSITE" id="PS50198">
    <property type="entry name" value="PPIC_PPIASE_2"/>
    <property type="match status" value="1"/>
</dbReference>
<gene>
    <name evidence="4" type="ORF">E6K79_11720</name>
</gene>
<name>A0A538TGH9_UNCEI</name>
<evidence type="ECO:0000259" key="3">
    <source>
        <dbReference type="PROSITE" id="PS50198"/>
    </source>
</evidence>
<comment type="caution">
    <text evidence="4">The sequence shown here is derived from an EMBL/GenBank/DDBJ whole genome shotgun (WGS) entry which is preliminary data.</text>
</comment>
<feature type="chain" id="PRO_5021964970" description="PpiC domain-containing protein" evidence="2">
    <location>
        <begin position="30"/>
        <end position="606"/>
    </location>
</feature>
<dbReference type="Gene3D" id="3.10.50.40">
    <property type="match status" value="1"/>
</dbReference>
<proteinExistence type="predicted"/>
<dbReference type="InterPro" id="IPR046357">
    <property type="entry name" value="PPIase_dom_sf"/>
</dbReference>
<evidence type="ECO:0000313" key="4">
    <source>
        <dbReference type="EMBL" id="TMQ62718.1"/>
    </source>
</evidence>
<dbReference type="Pfam" id="PF00639">
    <property type="entry name" value="Rotamase"/>
    <property type="match status" value="1"/>
</dbReference>
<dbReference type="AlphaFoldDB" id="A0A538TGH9"/>
<evidence type="ECO:0000313" key="5">
    <source>
        <dbReference type="Proteomes" id="UP000317691"/>
    </source>
</evidence>
<protein>
    <recommendedName>
        <fullName evidence="3">PpiC domain-containing protein</fullName>
    </recommendedName>
</protein>
<evidence type="ECO:0000256" key="1">
    <source>
        <dbReference type="PROSITE-ProRule" id="PRU00278"/>
    </source>
</evidence>
<feature type="domain" description="PpiC" evidence="3">
    <location>
        <begin position="154"/>
        <end position="250"/>
    </location>
</feature>
<dbReference type="Proteomes" id="UP000317691">
    <property type="component" value="Unassembled WGS sequence"/>
</dbReference>
<keyword evidence="2" id="KW-0732">Signal</keyword>
<dbReference type="PANTHER" id="PTHR47245:SF2">
    <property type="entry name" value="PEPTIDYL-PROLYL CIS-TRANS ISOMERASE HP_0175-RELATED"/>
    <property type="match status" value="1"/>
</dbReference>
<keyword evidence="1" id="KW-0413">Isomerase</keyword>
<dbReference type="SUPFAM" id="SSF109998">
    <property type="entry name" value="Triger factor/SurA peptide-binding domain-like"/>
    <property type="match status" value="1"/>
</dbReference>